<dbReference type="AlphaFoldDB" id="A0A8K1LD91"/>
<name>A0A8K1LD91_9PASS</name>
<gene>
    <name evidence="2" type="ORF">HGM15179_017535</name>
</gene>
<reference evidence="2" key="1">
    <citation type="submission" date="2019-04" db="EMBL/GenBank/DDBJ databases">
        <title>Genome assembly of Zosterops borbonicus 15179.</title>
        <authorList>
            <person name="Leroy T."/>
            <person name="Anselmetti Y."/>
            <person name="Tilak M.-K."/>
            <person name="Nabholz B."/>
        </authorList>
    </citation>
    <scope>NUCLEOTIDE SEQUENCE</scope>
    <source>
        <strain evidence="2">HGM_15179</strain>
        <tissue evidence="2">Muscle</tissue>
    </source>
</reference>
<dbReference type="Proteomes" id="UP000796761">
    <property type="component" value="Unassembled WGS sequence"/>
</dbReference>
<organism evidence="2 3">
    <name type="scientific">Zosterops borbonicus</name>
    <dbReference type="NCBI Taxonomy" id="364589"/>
    <lineage>
        <taxon>Eukaryota</taxon>
        <taxon>Metazoa</taxon>
        <taxon>Chordata</taxon>
        <taxon>Craniata</taxon>
        <taxon>Vertebrata</taxon>
        <taxon>Euteleostomi</taxon>
        <taxon>Archelosauria</taxon>
        <taxon>Archosauria</taxon>
        <taxon>Dinosauria</taxon>
        <taxon>Saurischia</taxon>
        <taxon>Theropoda</taxon>
        <taxon>Coelurosauria</taxon>
        <taxon>Aves</taxon>
        <taxon>Neognathae</taxon>
        <taxon>Neoaves</taxon>
        <taxon>Telluraves</taxon>
        <taxon>Australaves</taxon>
        <taxon>Passeriformes</taxon>
        <taxon>Sylvioidea</taxon>
        <taxon>Zosteropidae</taxon>
        <taxon>Zosterops</taxon>
    </lineage>
</organism>
<evidence type="ECO:0000313" key="3">
    <source>
        <dbReference type="Proteomes" id="UP000796761"/>
    </source>
</evidence>
<feature type="compositionally biased region" description="Basic and acidic residues" evidence="1">
    <location>
        <begin position="101"/>
        <end position="120"/>
    </location>
</feature>
<feature type="region of interest" description="Disordered" evidence="1">
    <location>
        <begin position="100"/>
        <end position="120"/>
    </location>
</feature>
<evidence type="ECO:0000313" key="2">
    <source>
        <dbReference type="EMBL" id="TRZ09571.1"/>
    </source>
</evidence>
<sequence length="120" mass="12673">MGLARGGGGLSRHSSEQHGAAVWREEKGGVPCATGVAGMEEETLYLLATSQQQVLLLASSQAGSFACHQQAGLLPLIGGGEGENHQLPLVVIGGESYQHPQDYRKEVKNPPRDRRVSSSP</sequence>
<keyword evidence="3" id="KW-1185">Reference proteome</keyword>
<protein>
    <submittedName>
        <fullName evidence="2">Uncharacterized protein</fullName>
    </submittedName>
</protein>
<evidence type="ECO:0000256" key="1">
    <source>
        <dbReference type="SAM" id="MobiDB-lite"/>
    </source>
</evidence>
<feature type="region of interest" description="Disordered" evidence="1">
    <location>
        <begin position="1"/>
        <end position="26"/>
    </location>
</feature>
<proteinExistence type="predicted"/>
<comment type="caution">
    <text evidence="2">The sequence shown here is derived from an EMBL/GenBank/DDBJ whole genome shotgun (WGS) entry which is preliminary data.</text>
</comment>
<dbReference type="EMBL" id="SWJQ01001038">
    <property type="protein sequence ID" value="TRZ09571.1"/>
    <property type="molecule type" value="Genomic_DNA"/>
</dbReference>
<feature type="compositionally biased region" description="Gly residues" evidence="1">
    <location>
        <begin position="1"/>
        <end position="10"/>
    </location>
</feature>
<accession>A0A8K1LD91</accession>